<evidence type="ECO:0000313" key="1">
    <source>
        <dbReference type="EMBL" id="RCH80670.1"/>
    </source>
</evidence>
<dbReference type="Proteomes" id="UP000253551">
    <property type="component" value="Unassembled WGS sequence"/>
</dbReference>
<keyword evidence="2" id="KW-1185">Reference proteome</keyword>
<dbReference type="AlphaFoldDB" id="A0A367ISJ9"/>
<name>A0A367ISJ9_RHIST</name>
<feature type="non-terminal residue" evidence="1">
    <location>
        <position position="1"/>
    </location>
</feature>
<accession>A0A367ISJ9</accession>
<gene>
    <name evidence="1" type="ORF">CU098_000437</name>
</gene>
<proteinExistence type="predicted"/>
<organism evidence="1 2">
    <name type="scientific">Rhizopus stolonifer</name>
    <name type="common">Rhizopus nigricans</name>
    <dbReference type="NCBI Taxonomy" id="4846"/>
    <lineage>
        <taxon>Eukaryota</taxon>
        <taxon>Fungi</taxon>
        <taxon>Fungi incertae sedis</taxon>
        <taxon>Mucoromycota</taxon>
        <taxon>Mucoromycotina</taxon>
        <taxon>Mucoromycetes</taxon>
        <taxon>Mucorales</taxon>
        <taxon>Mucorineae</taxon>
        <taxon>Rhizopodaceae</taxon>
        <taxon>Rhizopus</taxon>
    </lineage>
</organism>
<protein>
    <submittedName>
        <fullName evidence="1">Uncharacterized protein</fullName>
    </submittedName>
</protein>
<evidence type="ECO:0000313" key="2">
    <source>
        <dbReference type="Proteomes" id="UP000253551"/>
    </source>
</evidence>
<dbReference type="EMBL" id="PJQM01005879">
    <property type="protein sequence ID" value="RCH80670.1"/>
    <property type="molecule type" value="Genomic_DNA"/>
</dbReference>
<reference evidence="1 2" key="1">
    <citation type="journal article" date="2018" name="G3 (Bethesda)">
        <title>Phylogenetic and Phylogenomic Definition of Rhizopus Species.</title>
        <authorList>
            <person name="Gryganskyi A.P."/>
            <person name="Golan J."/>
            <person name="Dolatabadi S."/>
            <person name="Mondo S."/>
            <person name="Robb S."/>
            <person name="Idnurm A."/>
            <person name="Muszewska A."/>
            <person name="Steczkiewicz K."/>
            <person name="Masonjones S."/>
            <person name="Liao H.L."/>
            <person name="Gajdeczka M.T."/>
            <person name="Anike F."/>
            <person name="Vuek A."/>
            <person name="Anishchenko I.M."/>
            <person name="Voigt K."/>
            <person name="de Hoog G.S."/>
            <person name="Smith M.E."/>
            <person name="Heitman J."/>
            <person name="Vilgalys R."/>
            <person name="Stajich J.E."/>
        </authorList>
    </citation>
    <scope>NUCLEOTIDE SEQUENCE [LARGE SCALE GENOMIC DNA]</scope>
    <source>
        <strain evidence="1 2">LSU 92-RS-03</strain>
    </source>
</reference>
<dbReference type="OrthoDB" id="10414689at2759"/>
<comment type="caution">
    <text evidence="1">The sequence shown here is derived from an EMBL/GenBank/DDBJ whole genome shotgun (WGS) entry which is preliminary data.</text>
</comment>
<sequence>LGNKQLISNDDYTFVEEGMRLPVTSTMQFQSLDSLIDIIYGWAEREHMLLVRSKFEDERRLFLTCKFSDRFSQNKARPNGERQATSFKNGCQFIIRITYKAAGEYWFVIKPKFAEEHCHSHPCTEAYHRITPQHLQRYLAKSSQQNRQYWVRPCKTLQWAKSETTWWKIFLTTKNSLPIQQVPFITPVRTIYVDASDAGWKFLVIYNRNT</sequence>